<dbReference type="AlphaFoldDB" id="A0A645FBY8"/>
<comment type="caution">
    <text evidence="1">The sequence shown here is derived from an EMBL/GenBank/DDBJ whole genome shotgun (WGS) entry which is preliminary data.</text>
</comment>
<dbReference type="EMBL" id="VSSQ01058150">
    <property type="protein sequence ID" value="MPN11878.1"/>
    <property type="molecule type" value="Genomic_DNA"/>
</dbReference>
<gene>
    <name evidence="1" type="ORF">SDC9_159186</name>
</gene>
<reference evidence="1" key="1">
    <citation type="submission" date="2019-08" db="EMBL/GenBank/DDBJ databases">
        <authorList>
            <person name="Kucharzyk K."/>
            <person name="Murdoch R.W."/>
            <person name="Higgins S."/>
            <person name="Loffler F."/>
        </authorList>
    </citation>
    <scope>NUCLEOTIDE SEQUENCE</scope>
</reference>
<sequence length="115" mass="13030">MLTEVNVTRIGRISTRIDSAPGLLEMVRVSQFARVHELGLQILNDLTTAPQGCRENEVRTWVMAFASALNEIALLEPDVPSLNSWTTNAHRLLLNFQSRFEFVHRPSAEFLARLL</sequence>
<protein>
    <submittedName>
        <fullName evidence="1">Uncharacterized protein</fullName>
    </submittedName>
</protein>
<proteinExistence type="predicted"/>
<organism evidence="1">
    <name type="scientific">bioreactor metagenome</name>
    <dbReference type="NCBI Taxonomy" id="1076179"/>
    <lineage>
        <taxon>unclassified sequences</taxon>
        <taxon>metagenomes</taxon>
        <taxon>ecological metagenomes</taxon>
    </lineage>
</organism>
<name>A0A645FBY8_9ZZZZ</name>
<accession>A0A645FBY8</accession>
<evidence type="ECO:0000313" key="1">
    <source>
        <dbReference type="EMBL" id="MPN11878.1"/>
    </source>
</evidence>